<evidence type="ECO:0000313" key="3">
    <source>
        <dbReference type="Proteomes" id="UP000789375"/>
    </source>
</evidence>
<comment type="caution">
    <text evidence="2">The sequence shown here is derived from an EMBL/GenBank/DDBJ whole genome shotgun (WGS) entry which is preliminary data.</text>
</comment>
<name>A0A9N9IHS0_FUNMO</name>
<accession>A0A9N9IHS0</accession>
<sequence length="94" mass="10774">MSYLQKIRRQEEDAIQSASTDPVTPITRRSSSTPNSKQKKTSESRHDIEAFFILIATLFRNIPDEGLKCWIETKSLINWGASFQETGMMCAYLE</sequence>
<proteinExistence type="predicted"/>
<keyword evidence="3" id="KW-1185">Reference proteome</keyword>
<organism evidence="2 3">
    <name type="scientific">Funneliformis mosseae</name>
    <name type="common">Endomycorrhizal fungus</name>
    <name type="synonym">Glomus mosseae</name>
    <dbReference type="NCBI Taxonomy" id="27381"/>
    <lineage>
        <taxon>Eukaryota</taxon>
        <taxon>Fungi</taxon>
        <taxon>Fungi incertae sedis</taxon>
        <taxon>Mucoromycota</taxon>
        <taxon>Glomeromycotina</taxon>
        <taxon>Glomeromycetes</taxon>
        <taxon>Glomerales</taxon>
        <taxon>Glomeraceae</taxon>
        <taxon>Funneliformis</taxon>
    </lineage>
</organism>
<feature type="non-terminal residue" evidence="2">
    <location>
        <position position="94"/>
    </location>
</feature>
<feature type="region of interest" description="Disordered" evidence="1">
    <location>
        <begin position="1"/>
        <end position="44"/>
    </location>
</feature>
<dbReference type="AlphaFoldDB" id="A0A9N9IHS0"/>
<feature type="compositionally biased region" description="Polar residues" evidence="1">
    <location>
        <begin position="16"/>
        <end position="36"/>
    </location>
</feature>
<dbReference type="EMBL" id="CAJVPP010018736">
    <property type="protein sequence ID" value="CAG8736288.1"/>
    <property type="molecule type" value="Genomic_DNA"/>
</dbReference>
<evidence type="ECO:0000256" key="1">
    <source>
        <dbReference type="SAM" id="MobiDB-lite"/>
    </source>
</evidence>
<reference evidence="2" key="1">
    <citation type="submission" date="2021-06" db="EMBL/GenBank/DDBJ databases">
        <authorList>
            <person name="Kallberg Y."/>
            <person name="Tangrot J."/>
            <person name="Rosling A."/>
        </authorList>
    </citation>
    <scope>NUCLEOTIDE SEQUENCE</scope>
    <source>
        <strain evidence="2">87-6 pot B 2015</strain>
    </source>
</reference>
<gene>
    <name evidence="2" type="ORF">FMOSSE_LOCUS15907</name>
</gene>
<protein>
    <submittedName>
        <fullName evidence="2">10673_t:CDS:1</fullName>
    </submittedName>
</protein>
<dbReference type="Proteomes" id="UP000789375">
    <property type="component" value="Unassembled WGS sequence"/>
</dbReference>
<evidence type="ECO:0000313" key="2">
    <source>
        <dbReference type="EMBL" id="CAG8736288.1"/>
    </source>
</evidence>